<dbReference type="AlphaFoldDB" id="A0A9W9CZQ4"/>
<comment type="function">
    <text evidence="1">May be involved in a process influencing telomere capping.</text>
</comment>
<name>A0A9W9CZQ4_9PEZI</name>
<comment type="caution">
    <text evidence="8">The sequence shown here is derived from an EMBL/GenBank/DDBJ whole genome shotgun (WGS) entry which is preliminary data.</text>
</comment>
<dbReference type="PANTHER" id="PTHR23354">
    <property type="entry name" value="NUCLEOLAR PROTEIN 7/ESTROGEN RECEPTOR COACTIVATOR-RELATED"/>
    <property type="match status" value="1"/>
</dbReference>
<dbReference type="PANTHER" id="PTHR23354:SF130">
    <property type="entry name" value="RESTRICTION OF TELOMERE CAPPING PROTEIN 5"/>
    <property type="match status" value="1"/>
</dbReference>
<dbReference type="EMBL" id="JAPEVB010000002">
    <property type="protein sequence ID" value="KAJ4393898.1"/>
    <property type="molecule type" value="Genomic_DNA"/>
</dbReference>
<comment type="subcellular location">
    <subcellularLocation>
        <location evidence="2">Cytoplasm</location>
    </subcellularLocation>
</comment>
<protein>
    <recommendedName>
        <fullName evidence="4">Restriction of telomere capping protein 5</fullName>
    </recommendedName>
</protein>
<evidence type="ECO:0000313" key="8">
    <source>
        <dbReference type="EMBL" id="KAJ4393898.1"/>
    </source>
</evidence>
<dbReference type="GO" id="GO:0006979">
    <property type="term" value="P:response to oxidative stress"/>
    <property type="evidence" value="ECO:0007669"/>
    <property type="project" value="TreeGrafter"/>
</dbReference>
<dbReference type="GO" id="GO:0005634">
    <property type="term" value="C:nucleus"/>
    <property type="evidence" value="ECO:0007669"/>
    <property type="project" value="TreeGrafter"/>
</dbReference>
<evidence type="ECO:0000256" key="3">
    <source>
        <dbReference type="ARBA" id="ARBA00006731"/>
    </source>
</evidence>
<accession>A0A9W9CZQ4</accession>
<evidence type="ECO:0000256" key="1">
    <source>
        <dbReference type="ARBA" id="ARBA00002738"/>
    </source>
</evidence>
<dbReference type="PROSITE" id="PS51886">
    <property type="entry name" value="TLDC"/>
    <property type="match status" value="1"/>
</dbReference>
<evidence type="ECO:0000256" key="4">
    <source>
        <dbReference type="ARBA" id="ARBA00015163"/>
    </source>
</evidence>
<comment type="similarity">
    <text evidence="3">Belongs to the RTC5 family.</text>
</comment>
<feature type="compositionally biased region" description="Acidic residues" evidence="6">
    <location>
        <begin position="175"/>
        <end position="188"/>
    </location>
</feature>
<gene>
    <name evidence="8" type="primary">RTC5</name>
    <name evidence="8" type="ORF">N0V93_003114</name>
</gene>
<evidence type="ECO:0000256" key="5">
    <source>
        <dbReference type="ARBA" id="ARBA00022490"/>
    </source>
</evidence>
<evidence type="ECO:0000313" key="9">
    <source>
        <dbReference type="Proteomes" id="UP001140453"/>
    </source>
</evidence>
<dbReference type="OrthoDB" id="289228at2759"/>
<evidence type="ECO:0000256" key="6">
    <source>
        <dbReference type="SAM" id="MobiDB-lite"/>
    </source>
</evidence>
<keyword evidence="9" id="KW-1185">Reference proteome</keyword>
<reference evidence="8" key="1">
    <citation type="submission" date="2022-10" db="EMBL/GenBank/DDBJ databases">
        <title>Tapping the CABI collections for fungal endophytes: first genome assemblies for Collariella, Neodidymelliopsis, Ascochyta clinopodiicola, Didymella pomorum, Didymosphaeria variabile, Neocosmospora piperis and Neocucurbitaria cava.</title>
        <authorList>
            <person name="Hill R."/>
        </authorList>
    </citation>
    <scope>NUCLEOTIDE SEQUENCE</scope>
    <source>
        <strain evidence="8">IMI 355082</strain>
    </source>
</reference>
<sequence>MGQTLSSHDGPNSATREELKKELANKFARKCFTSIELYSLKDNFKTLADVQQGVQYWKEDTFVRFLELPDALHVSPVLFQMVSFLGAFPFLNDAPAVLGLEETVIIVTLLTHRYRRVLAKGASNRKKLLFKSLAVYDRHASEKPKDDQGQDEANINEHKESSDSKSHAPGFGVDEAGDEQGEDETDDEDDDLVLSAFELFGSAEAFKAATKETIHGAMIPADNFRRLITLLLLVAPLGAQERLSQYPLDADSLRAAADNVLAAFLNVEKSPGCAFRTFSSVLDSLPFMFDGFNALFEHFLFSRNLDFAAKKDSEPRVSAPAAPIIPVLQESGTILNPALLAQLSFFIPGDTLFRRMHPLYSGDKDGFSMGSFETGVFNWRAPSLLLVRGTRYAADATTASEERFAATLPPKRFPDGSKGERVTFGAYIAQPWRHSHKECFGDSDTLLFQVEPVQDVFPASTINRDYVSFHKPGSAGTAGIAIGCPPPRPSASYGRRQSISHLGPVSLLLDAGFEFGVFTHDFDSRGGAFRNSEVRRYNFQDRFDVESLEVWGLGGGEEAKAQAERWAWEAKEAEARRRINLGTGDMEADRQLLEMAGLIGGGNRSGGSMA</sequence>
<dbReference type="SMART" id="SM00584">
    <property type="entry name" value="TLDc"/>
    <property type="match status" value="1"/>
</dbReference>
<evidence type="ECO:0000259" key="7">
    <source>
        <dbReference type="PROSITE" id="PS51886"/>
    </source>
</evidence>
<feature type="domain" description="TLDc" evidence="7">
    <location>
        <begin position="333"/>
        <end position="554"/>
    </location>
</feature>
<feature type="compositionally biased region" description="Basic and acidic residues" evidence="6">
    <location>
        <begin position="155"/>
        <end position="166"/>
    </location>
</feature>
<keyword evidence="5" id="KW-0963">Cytoplasm</keyword>
<dbReference type="Proteomes" id="UP001140453">
    <property type="component" value="Unassembled WGS sequence"/>
</dbReference>
<feature type="region of interest" description="Disordered" evidence="6">
    <location>
        <begin position="140"/>
        <end position="188"/>
    </location>
</feature>
<proteinExistence type="inferred from homology"/>
<dbReference type="GO" id="GO:0005737">
    <property type="term" value="C:cytoplasm"/>
    <property type="evidence" value="ECO:0007669"/>
    <property type="project" value="UniProtKB-SubCell"/>
</dbReference>
<evidence type="ECO:0000256" key="2">
    <source>
        <dbReference type="ARBA" id="ARBA00004496"/>
    </source>
</evidence>
<dbReference type="Pfam" id="PF07534">
    <property type="entry name" value="TLD"/>
    <property type="match status" value="1"/>
</dbReference>
<organism evidence="8 9">
    <name type="scientific">Gnomoniopsis smithogilvyi</name>
    <dbReference type="NCBI Taxonomy" id="1191159"/>
    <lineage>
        <taxon>Eukaryota</taxon>
        <taxon>Fungi</taxon>
        <taxon>Dikarya</taxon>
        <taxon>Ascomycota</taxon>
        <taxon>Pezizomycotina</taxon>
        <taxon>Sordariomycetes</taxon>
        <taxon>Sordariomycetidae</taxon>
        <taxon>Diaporthales</taxon>
        <taxon>Gnomoniaceae</taxon>
        <taxon>Gnomoniopsis</taxon>
    </lineage>
</organism>
<dbReference type="InterPro" id="IPR006571">
    <property type="entry name" value="TLDc_dom"/>
</dbReference>